<name>A0A1Y5U444_9PROT</name>
<dbReference type="InParanoid" id="A0A1Y5U444"/>
<dbReference type="AlphaFoldDB" id="A0A1Y5U444"/>
<evidence type="ECO:0000313" key="2">
    <source>
        <dbReference type="EMBL" id="SLN77855.1"/>
    </source>
</evidence>
<accession>A0A1Y5U444</accession>
<evidence type="ECO:0000256" key="1">
    <source>
        <dbReference type="SAM" id="SignalP"/>
    </source>
</evidence>
<proteinExistence type="predicted"/>
<feature type="chain" id="PRO_5012170148" evidence="1">
    <location>
        <begin position="21"/>
        <end position="103"/>
    </location>
</feature>
<sequence length="103" mass="10973">MRGAAVLAALLALSAADAGAQQVVPAEGLRLSPGATQQLQHQEKTGQSLAKYRTPEIRDLGGGHGEGVSYHENDVFVGTFRRSASPYNGKIRPWVLDQGIYAK</sequence>
<dbReference type="EMBL" id="FWFR01000011">
    <property type="protein sequence ID" value="SLN77855.1"/>
    <property type="molecule type" value="Genomic_DNA"/>
</dbReference>
<feature type="signal peptide" evidence="1">
    <location>
        <begin position="1"/>
        <end position="20"/>
    </location>
</feature>
<reference evidence="2 3" key="1">
    <citation type="submission" date="2017-03" db="EMBL/GenBank/DDBJ databases">
        <authorList>
            <person name="Afonso C.L."/>
            <person name="Miller P.J."/>
            <person name="Scott M.A."/>
            <person name="Spackman E."/>
            <person name="Goraichik I."/>
            <person name="Dimitrov K.M."/>
            <person name="Suarez D.L."/>
            <person name="Swayne D.E."/>
        </authorList>
    </citation>
    <scope>NUCLEOTIDE SEQUENCE [LARGE SCALE GENOMIC DNA]</scope>
    <source>
        <strain evidence="2 3">CECT 7691</strain>
    </source>
</reference>
<protein>
    <submittedName>
        <fullName evidence="2">Uncharacterized protein</fullName>
    </submittedName>
</protein>
<keyword evidence="3" id="KW-1185">Reference proteome</keyword>
<evidence type="ECO:0000313" key="3">
    <source>
        <dbReference type="Proteomes" id="UP000193200"/>
    </source>
</evidence>
<keyword evidence="1" id="KW-0732">Signal</keyword>
<organism evidence="2 3">
    <name type="scientific">Oceanibacterium hippocampi</name>
    <dbReference type="NCBI Taxonomy" id="745714"/>
    <lineage>
        <taxon>Bacteria</taxon>
        <taxon>Pseudomonadati</taxon>
        <taxon>Pseudomonadota</taxon>
        <taxon>Alphaproteobacteria</taxon>
        <taxon>Sneathiellales</taxon>
        <taxon>Sneathiellaceae</taxon>
        <taxon>Oceanibacterium</taxon>
    </lineage>
</organism>
<dbReference type="Proteomes" id="UP000193200">
    <property type="component" value="Unassembled WGS sequence"/>
</dbReference>
<gene>
    <name evidence="2" type="ORF">OCH7691_04571</name>
</gene>